<protein>
    <submittedName>
        <fullName evidence="2">Uncharacterized protein</fullName>
    </submittedName>
</protein>
<gene>
    <name evidence="2" type="ORF">SLAVMIC_00295</name>
</gene>
<dbReference type="EMBL" id="OU342829">
    <property type="protein sequence ID" value="CAG7580197.1"/>
    <property type="molecule type" value="Genomic_DNA"/>
</dbReference>
<evidence type="ECO:0000313" key="2">
    <source>
        <dbReference type="EMBL" id="CAG7580197.1"/>
    </source>
</evidence>
<feature type="region of interest" description="Disordered" evidence="1">
    <location>
        <begin position="1"/>
        <end position="49"/>
    </location>
</feature>
<accession>A0A8D9CDX1</accession>
<proteinExistence type="predicted"/>
<organism evidence="2">
    <name type="scientific">uncultured marine phage</name>
    <dbReference type="NCBI Taxonomy" id="707152"/>
    <lineage>
        <taxon>Viruses</taxon>
        <taxon>environmental samples</taxon>
    </lineage>
</organism>
<feature type="compositionally biased region" description="Basic residues" evidence="1">
    <location>
        <begin position="28"/>
        <end position="43"/>
    </location>
</feature>
<feature type="compositionally biased region" description="Polar residues" evidence="1">
    <location>
        <begin position="1"/>
        <end position="11"/>
    </location>
</feature>
<evidence type="ECO:0000256" key="1">
    <source>
        <dbReference type="SAM" id="MobiDB-lite"/>
    </source>
</evidence>
<feature type="compositionally biased region" description="Basic and acidic residues" evidence="1">
    <location>
        <begin position="14"/>
        <end position="27"/>
    </location>
</feature>
<name>A0A8D9CDX1_9VIRU</name>
<reference evidence="2" key="1">
    <citation type="submission" date="2021-06" db="EMBL/GenBank/DDBJ databases">
        <authorList>
            <person name="Gannon L."/>
            <person name="Redgwell R T."/>
            <person name="Michniewski S."/>
            <person name="Harrison D C."/>
            <person name="Millard A."/>
        </authorList>
    </citation>
    <scope>NUCLEOTIDE SEQUENCE</scope>
</reference>
<sequence length="103" mass="11737">MKIGLPNNNPKKNTKSDNNKPKEEKNTPSKKKGNSKPKPKKKFIPTGPKEISWREKGVFITAIISRKLIKIHVETFTIYLPNGFSMKARTLEEAKKKAIDFLS</sequence>